<dbReference type="AlphaFoldDB" id="A0A090BVL0"/>
<keyword evidence="2" id="KW-1185">Reference proteome</keyword>
<dbReference type="HOGENOM" id="CLU_2520904_0_0_6"/>
<name>A0A090BVL0_9GAMM</name>
<accession>A0A090BVL0</accession>
<protein>
    <submittedName>
        <fullName evidence="1">Uncharacterized protein</fullName>
    </submittedName>
</protein>
<dbReference type="KEGG" id="tig:THII_2744"/>
<proteinExistence type="predicted"/>
<organism evidence="1 2">
    <name type="scientific">Thioploca ingrica</name>
    <dbReference type="NCBI Taxonomy" id="40754"/>
    <lineage>
        <taxon>Bacteria</taxon>
        <taxon>Pseudomonadati</taxon>
        <taxon>Pseudomonadota</taxon>
        <taxon>Gammaproteobacteria</taxon>
        <taxon>Thiotrichales</taxon>
        <taxon>Thiotrichaceae</taxon>
        <taxon>Thioploca</taxon>
    </lineage>
</organism>
<dbReference type="Proteomes" id="UP000031623">
    <property type="component" value="Chromosome"/>
</dbReference>
<evidence type="ECO:0000313" key="2">
    <source>
        <dbReference type="Proteomes" id="UP000031623"/>
    </source>
</evidence>
<reference evidence="1 2" key="1">
    <citation type="journal article" date="2014" name="ISME J.">
        <title>Ecophysiology of Thioploca ingrica as revealed by the complete genome sequence supplemented with proteomic evidence.</title>
        <authorList>
            <person name="Kojima H."/>
            <person name="Ogura Y."/>
            <person name="Yamamoto N."/>
            <person name="Togashi T."/>
            <person name="Mori H."/>
            <person name="Watanabe T."/>
            <person name="Nemoto F."/>
            <person name="Kurokawa K."/>
            <person name="Hayashi T."/>
            <person name="Fukui M."/>
        </authorList>
    </citation>
    <scope>NUCLEOTIDE SEQUENCE [LARGE SCALE GENOMIC DNA]</scope>
</reference>
<evidence type="ECO:0000313" key="1">
    <source>
        <dbReference type="EMBL" id="BAP57041.1"/>
    </source>
</evidence>
<dbReference type="STRING" id="40754.THII_2744"/>
<dbReference type="OrthoDB" id="9800503at2"/>
<gene>
    <name evidence="1" type="ORF">THII_2744</name>
</gene>
<dbReference type="EMBL" id="AP014633">
    <property type="protein sequence ID" value="BAP57041.1"/>
    <property type="molecule type" value="Genomic_DNA"/>
</dbReference>
<sequence length="80" mass="8873">MTHLTITISDVLLEKAIQKTSVQGLSVEELICDYLEDYVSQNTKPSFRPIGLAKGKLSIPDSFFEPLPEELLDAFEGKSS</sequence>